<comment type="cofactor">
    <cofactor evidence="2">
        <name>Mg(2+)</name>
        <dbReference type="ChEBI" id="CHEBI:18420"/>
    </cofactor>
</comment>
<evidence type="ECO:0000256" key="10">
    <source>
        <dbReference type="ARBA" id="ARBA00023204"/>
    </source>
</evidence>
<dbReference type="EMBL" id="JARKHS020004329">
    <property type="protein sequence ID" value="KAK8784710.1"/>
    <property type="molecule type" value="Genomic_DNA"/>
</dbReference>
<evidence type="ECO:0000256" key="8">
    <source>
        <dbReference type="ARBA" id="ARBA00022801"/>
    </source>
</evidence>
<dbReference type="SUPFAM" id="SSF56219">
    <property type="entry name" value="DNase I-like"/>
    <property type="match status" value="1"/>
</dbReference>
<dbReference type="PANTHER" id="PTHR15822:SF4">
    <property type="entry name" value="TYROSYL-DNA PHOSPHODIESTERASE 2"/>
    <property type="match status" value="1"/>
</dbReference>
<dbReference type="Proteomes" id="UP001321473">
    <property type="component" value="Unassembled WGS sequence"/>
</dbReference>
<keyword evidence="8" id="KW-0378">Hydrolase</keyword>
<gene>
    <name evidence="14" type="ORF">V5799_008925</name>
</gene>
<protein>
    <recommendedName>
        <fullName evidence="4">Tyrosyl-DNA phosphodiesterase 2</fullName>
    </recommendedName>
    <alternativeName>
        <fullName evidence="12">5'-tyrosyl-DNA phosphodiesterase</fullName>
    </alternativeName>
</protein>
<dbReference type="GO" id="GO:0003697">
    <property type="term" value="F:single-stranded DNA binding"/>
    <property type="evidence" value="ECO:0007669"/>
    <property type="project" value="TreeGrafter"/>
</dbReference>
<dbReference type="CDD" id="cd09080">
    <property type="entry name" value="TDP2"/>
    <property type="match status" value="1"/>
</dbReference>
<evidence type="ECO:0000256" key="4">
    <source>
        <dbReference type="ARBA" id="ARBA00017870"/>
    </source>
</evidence>
<evidence type="ECO:0000256" key="1">
    <source>
        <dbReference type="ARBA" id="ARBA00001936"/>
    </source>
</evidence>
<dbReference type="AlphaFoldDB" id="A0AAQ4FC13"/>
<dbReference type="Gene3D" id="3.60.10.10">
    <property type="entry name" value="Endonuclease/exonuclease/phosphatase"/>
    <property type="match status" value="1"/>
</dbReference>
<keyword evidence="15" id="KW-1185">Reference proteome</keyword>
<dbReference type="FunFam" id="3.60.10.10:FF:000024">
    <property type="entry name" value="Tyrosyl-DNA phosphodiesterase 2"/>
    <property type="match status" value="1"/>
</dbReference>
<evidence type="ECO:0000256" key="7">
    <source>
        <dbReference type="ARBA" id="ARBA00022763"/>
    </source>
</evidence>
<feature type="domain" description="Endonuclease/exonuclease/phosphatase" evidence="13">
    <location>
        <begin position="203"/>
        <end position="439"/>
    </location>
</feature>
<dbReference type="GO" id="GO:0046872">
    <property type="term" value="F:metal ion binding"/>
    <property type="evidence" value="ECO:0007669"/>
    <property type="project" value="UniProtKB-KW"/>
</dbReference>
<keyword evidence="6" id="KW-0479">Metal-binding</keyword>
<dbReference type="InterPro" id="IPR036691">
    <property type="entry name" value="Endo/exonu/phosph_ase_sf"/>
</dbReference>
<name>A0AAQ4FC13_AMBAM</name>
<proteinExistence type="predicted"/>
<dbReference type="GO" id="GO:0016605">
    <property type="term" value="C:PML body"/>
    <property type="evidence" value="ECO:0007669"/>
    <property type="project" value="UniProtKB-SubCell"/>
</dbReference>
<dbReference type="GO" id="GO:0005737">
    <property type="term" value="C:cytoplasm"/>
    <property type="evidence" value="ECO:0007669"/>
    <property type="project" value="TreeGrafter"/>
</dbReference>
<comment type="cofactor">
    <cofactor evidence="1">
        <name>Mn(2+)</name>
        <dbReference type="ChEBI" id="CHEBI:29035"/>
    </cofactor>
</comment>
<dbReference type="GO" id="GO:0004518">
    <property type="term" value="F:nuclease activity"/>
    <property type="evidence" value="ECO:0007669"/>
    <property type="project" value="UniProtKB-KW"/>
</dbReference>
<evidence type="ECO:0000256" key="11">
    <source>
        <dbReference type="ARBA" id="ARBA00023242"/>
    </source>
</evidence>
<evidence type="ECO:0000313" key="14">
    <source>
        <dbReference type="EMBL" id="KAK8784710.1"/>
    </source>
</evidence>
<reference evidence="14 15" key="1">
    <citation type="journal article" date="2023" name="Arcadia Sci">
        <title>De novo assembly of a long-read Amblyomma americanum tick genome.</title>
        <authorList>
            <person name="Chou S."/>
            <person name="Poskanzer K.E."/>
            <person name="Rollins M."/>
            <person name="Thuy-Boun P.S."/>
        </authorList>
    </citation>
    <scope>NUCLEOTIDE SEQUENCE [LARGE SCALE GENOMIC DNA]</scope>
    <source>
        <strain evidence="14">F_SG_1</strain>
        <tissue evidence="14">Salivary glands</tissue>
    </source>
</reference>
<keyword evidence="9" id="KW-0460">Magnesium</keyword>
<organism evidence="14 15">
    <name type="scientific">Amblyomma americanum</name>
    <name type="common">Lone star tick</name>
    <dbReference type="NCBI Taxonomy" id="6943"/>
    <lineage>
        <taxon>Eukaryota</taxon>
        <taxon>Metazoa</taxon>
        <taxon>Ecdysozoa</taxon>
        <taxon>Arthropoda</taxon>
        <taxon>Chelicerata</taxon>
        <taxon>Arachnida</taxon>
        <taxon>Acari</taxon>
        <taxon>Parasitiformes</taxon>
        <taxon>Ixodida</taxon>
        <taxon>Ixodoidea</taxon>
        <taxon>Ixodidae</taxon>
        <taxon>Amblyomminae</taxon>
        <taxon>Amblyomma</taxon>
    </lineage>
</organism>
<sequence length="449" mass="50304">MQLFGLYVSVPKLKTCLKRLAAVLLSQPSSSSNTLTRAKPSQAELNQACHLLDFGGPALRRFEVSTSLVFKVVQKPKEKQKSAMEDGDGLEIIELPQGKPVCSGGDVHVLEVHDSDSDSSFSAHDFTAIADDSCIICDDSSVEIVDSDSECTECAADAQETRRLSGIVKSMRRVSMPSSDPAEVPTEVRMHEPQKRREVMTLVSWNVDGLNKNYLHQRISAVCSLTLRLDPDVVFFQEVIPEVEAEIRNHFLHYLYIPGDSQGYYVATLLKKDSVRCNSHSVAQLNSSKMERHIVLAETTFSNKDVVLLNTHLESMNYSTEVRKVQLRRCFRQCKKEAPDKTVIFGGDLNLRDHEVDASGGLPPGVEDVWEACGSDPSLCYTWDMACNDNLDFGGRSKARLRFDRVYIRHSQPATFVPASFRLIGQKRLQVERCFPSDHWGLAIQFRCL</sequence>
<dbReference type="Pfam" id="PF03372">
    <property type="entry name" value="Exo_endo_phos"/>
    <property type="match status" value="1"/>
</dbReference>
<dbReference type="GO" id="GO:0070260">
    <property type="term" value="F:5'-tyrosyl-DNA phosphodiesterase activity"/>
    <property type="evidence" value="ECO:0007669"/>
    <property type="project" value="TreeGrafter"/>
</dbReference>
<keyword evidence="10" id="KW-0234">DNA repair</keyword>
<dbReference type="InterPro" id="IPR005135">
    <property type="entry name" value="Endo/exonuclease/phosphatase"/>
</dbReference>
<comment type="caution">
    <text evidence="14">The sequence shown here is derived from an EMBL/GenBank/DDBJ whole genome shotgun (WGS) entry which is preliminary data.</text>
</comment>
<evidence type="ECO:0000313" key="15">
    <source>
        <dbReference type="Proteomes" id="UP001321473"/>
    </source>
</evidence>
<comment type="subcellular location">
    <subcellularLocation>
        <location evidence="3">Nucleus</location>
        <location evidence="3">PML body</location>
    </subcellularLocation>
</comment>
<evidence type="ECO:0000256" key="2">
    <source>
        <dbReference type="ARBA" id="ARBA00001946"/>
    </source>
</evidence>
<evidence type="ECO:0000256" key="5">
    <source>
        <dbReference type="ARBA" id="ARBA00022722"/>
    </source>
</evidence>
<keyword evidence="7" id="KW-0227">DNA damage</keyword>
<keyword evidence="11" id="KW-0539">Nucleus</keyword>
<accession>A0AAQ4FC13</accession>
<dbReference type="InterPro" id="IPR051547">
    <property type="entry name" value="TDP2-like"/>
</dbReference>
<evidence type="ECO:0000256" key="9">
    <source>
        <dbReference type="ARBA" id="ARBA00022842"/>
    </source>
</evidence>
<dbReference type="PANTHER" id="PTHR15822">
    <property type="entry name" value="TRAF AND TNF RECEPTOR-ASSOCIATED PROTEIN"/>
    <property type="match status" value="1"/>
</dbReference>
<evidence type="ECO:0000256" key="3">
    <source>
        <dbReference type="ARBA" id="ARBA00004322"/>
    </source>
</evidence>
<keyword evidence="5" id="KW-0540">Nuclease</keyword>
<evidence type="ECO:0000256" key="6">
    <source>
        <dbReference type="ARBA" id="ARBA00022723"/>
    </source>
</evidence>
<evidence type="ECO:0000256" key="12">
    <source>
        <dbReference type="ARBA" id="ARBA00031304"/>
    </source>
</evidence>
<evidence type="ECO:0000259" key="13">
    <source>
        <dbReference type="Pfam" id="PF03372"/>
    </source>
</evidence>
<dbReference type="GO" id="GO:0006302">
    <property type="term" value="P:double-strand break repair"/>
    <property type="evidence" value="ECO:0007669"/>
    <property type="project" value="TreeGrafter"/>
</dbReference>